<feature type="site" description="Increases basicity of active site His" evidence="2">
    <location>
        <position position="135"/>
    </location>
</feature>
<evidence type="ECO:0000259" key="4">
    <source>
        <dbReference type="Pfam" id="PF17836"/>
    </source>
</evidence>
<sequence>MSEIIYVLGAGGHAKVLISTLLDVGIVPDGVLDEDEKKHGKKILDVSIIGDFSLLKKQKNIKAIVAIGDNIIRSKIAQKYDVFVNWLNVIHSNAYVHRSVKIGRGSVIMAGAVIQPDVKIGEHVIINTSASVDHDCIIKDHVHVAPGVHLAGGVEIGEGAFLGIASSAVPYVTIGDWSIIGAGAVVTSNIPSKKMAVGVPAKIKKEL</sequence>
<dbReference type="RefSeq" id="WP_012500687.1">
    <property type="nucleotide sequence ID" value="NC_011026.1"/>
</dbReference>
<feature type="binding site" evidence="3">
    <location>
        <position position="68"/>
    </location>
    <ligand>
        <name>substrate</name>
    </ligand>
</feature>
<evidence type="ECO:0000313" key="5">
    <source>
        <dbReference type="EMBL" id="ACF14604.1"/>
    </source>
</evidence>
<dbReference type="InterPro" id="IPR041561">
    <property type="entry name" value="PglD_N"/>
</dbReference>
<proteinExistence type="inferred from homology"/>
<name>B3QVK4_CHLT3</name>
<feature type="active site" description="Proton acceptor" evidence="2">
    <location>
        <position position="134"/>
    </location>
</feature>
<comment type="similarity">
    <text evidence="1">Belongs to the transferase hexapeptide repeat family.</text>
</comment>
<dbReference type="HOGENOM" id="CLU_081811_2_0_10"/>
<dbReference type="Gene3D" id="2.160.10.10">
    <property type="entry name" value="Hexapeptide repeat proteins"/>
    <property type="match status" value="1"/>
</dbReference>
<organism evidence="5 6">
    <name type="scientific">Chloroherpeton thalassium (strain ATCC 35110 / GB-78)</name>
    <dbReference type="NCBI Taxonomy" id="517418"/>
    <lineage>
        <taxon>Bacteria</taxon>
        <taxon>Pseudomonadati</taxon>
        <taxon>Chlorobiota</taxon>
        <taxon>Chlorobiia</taxon>
        <taxon>Chlorobiales</taxon>
        <taxon>Chloroherpetonaceae</taxon>
        <taxon>Chloroherpeton</taxon>
    </lineage>
</organism>
<dbReference type="InterPro" id="IPR011004">
    <property type="entry name" value="Trimer_LpxA-like_sf"/>
</dbReference>
<dbReference type="KEGG" id="cts:Ctha_2153"/>
<reference evidence="5 6" key="1">
    <citation type="submission" date="2008-06" db="EMBL/GenBank/DDBJ databases">
        <title>Complete sequence of Chloroherpeton thalassium ATCC 35110.</title>
        <authorList>
            <consortium name="US DOE Joint Genome Institute"/>
            <person name="Lucas S."/>
            <person name="Copeland A."/>
            <person name="Lapidus A."/>
            <person name="Glavina del Rio T."/>
            <person name="Dalin E."/>
            <person name="Tice H."/>
            <person name="Bruce D."/>
            <person name="Goodwin L."/>
            <person name="Pitluck S."/>
            <person name="Schmutz J."/>
            <person name="Larimer F."/>
            <person name="Land M."/>
            <person name="Hauser L."/>
            <person name="Kyrpides N."/>
            <person name="Mikhailova N."/>
            <person name="Liu Z."/>
            <person name="Li T."/>
            <person name="Zhao F."/>
            <person name="Overmann J."/>
            <person name="Bryant D.A."/>
            <person name="Richardson P."/>
        </authorList>
    </citation>
    <scope>NUCLEOTIDE SEQUENCE [LARGE SCALE GENOMIC DNA]</scope>
    <source>
        <strain evidence="6">ATCC 35110 / GB-78</strain>
    </source>
</reference>
<dbReference type="Pfam" id="PF17836">
    <property type="entry name" value="PglD_N"/>
    <property type="match status" value="1"/>
</dbReference>
<evidence type="ECO:0000313" key="6">
    <source>
        <dbReference type="Proteomes" id="UP000001208"/>
    </source>
</evidence>
<feature type="binding site" evidence="3">
    <location>
        <position position="143"/>
    </location>
    <ligand>
        <name>acetyl-CoA</name>
        <dbReference type="ChEBI" id="CHEBI:57288"/>
    </ligand>
</feature>
<dbReference type="InterPro" id="IPR001451">
    <property type="entry name" value="Hexapep"/>
</dbReference>
<evidence type="ECO:0000256" key="3">
    <source>
        <dbReference type="PIRSR" id="PIRSR620019-2"/>
    </source>
</evidence>
<feature type="domain" description="PglD N-terminal" evidence="4">
    <location>
        <begin position="5"/>
        <end position="79"/>
    </location>
</feature>
<evidence type="ECO:0000256" key="2">
    <source>
        <dbReference type="PIRSR" id="PIRSR620019-1"/>
    </source>
</evidence>
<protein>
    <submittedName>
        <fullName evidence="5">Transferase hexapeptide repeat containing protein</fullName>
    </submittedName>
</protein>
<dbReference type="NCBIfam" id="TIGR03570">
    <property type="entry name" value="NeuD_NnaD"/>
    <property type="match status" value="1"/>
</dbReference>
<dbReference type="GO" id="GO:0016740">
    <property type="term" value="F:transferase activity"/>
    <property type="evidence" value="ECO:0007669"/>
    <property type="project" value="UniProtKB-KW"/>
</dbReference>
<dbReference type="eggNOG" id="COG0110">
    <property type="taxonomic scope" value="Bacteria"/>
</dbReference>
<accession>B3QVK4</accession>
<evidence type="ECO:0000256" key="1">
    <source>
        <dbReference type="ARBA" id="ARBA00007274"/>
    </source>
</evidence>
<dbReference type="EMBL" id="CP001100">
    <property type="protein sequence ID" value="ACF14604.1"/>
    <property type="molecule type" value="Genomic_DNA"/>
</dbReference>
<gene>
    <name evidence="5" type="ordered locus">Ctha_2153</name>
</gene>
<dbReference type="PANTHER" id="PTHR43300:SF7">
    <property type="entry name" value="UDP-N-ACETYLBACILLOSAMINE N-ACETYLTRANSFERASE"/>
    <property type="match status" value="1"/>
</dbReference>
<dbReference type="Gene3D" id="3.40.50.20">
    <property type="match status" value="1"/>
</dbReference>
<dbReference type="PANTHER" id="PTHR43300">
    <property type="entry name" value="ACETYLTRANSFERASE"/>
    <property type="match status" value="1"/>
</dbReference>
<dbReference type="Pfam" id="PF00132">
    <property type="entry name" value="Hexapep"/>
    <property type="match status" value="2"/>
</dbReference>
<feature type="binding site" evidence="3">
    <location>
        <position position="164"/>
    </location>
    <ligand>
        <name>acetyl-CoA</name>
        <dbReference type="ChEBI" id="CHEBI:57288"/>
    </ligand>
</feature>
<dbReference type="AlphaFoldDB" id="B3QVK4"/>
<dbReference type="InterPro" id="IPR050179">
    <property type="entry name" value="Trans_hexapeptide_repeat"/>
</dbReference>
<keyword evidence="6" id="KW-1185">Reference proteome</keyword>
<dbReference type="STRING" id="517418.Ctha_2153"/>
<dbReference type="CDD" id="cd03360">
    <property type="entry name" value="LbH_AT_putative"/>
    <property type="match status" value="1"/>
</dbReference>
<dbReference type="SUPFAM" id="SSF51161">
    <property type="entry name" value="Trimeric LpxA-like enzymes"/>
    <property type="match status" value="1"/>
</dbReference>
<dbReference type="Proteomes" id="UP000001208">
    <property type="component" value="Chromosome"/>
</dbReference>
<keyword evidence="5" id="KW-0808">Transferase</keyword>
<dbReference type="InterPro" id="IPR020019">
    <property type="entry name" value="AcTrfase_PglD-like"/>
</dbReference>